<name>U1RG01_9ACTO</name>
<dbReference type="PATRIC" id="fig|1321817.3.peg.211"/>
<organism evidence="2 3">
    <name type="scientific">Actinomyces graevenitzii F0530</name>
    <dbReference type="NCBI Taxonomy" id="1321817"/>
    <lineage>
        <taxon>Bacteria</taxon>
        <taxon>Bacillati</taxon>
        <taxon>Actinomycetota</taxon>
        <taxon>Actinomycetes</taxon>
        <taxon>Actinomycetales</taxon>
        <taxon>Actinomycetaceae</taxon>
        <taxon>Actinomyces</taxon>
    </lineage>
</organism>
<evidence type="ECO:0000313" key="2">
    <source>
        <dbReference type="EMBL" id="ERH18588.1"/>
    </source>
</evidence>
<proteinExistence type="predicted"/>
<protein>
    <submittedName>
        <fullName evidence="2">Uncharacterized protein</fullName>
    </submittedName>
</protein>
<feature type="region of interest" description="Disordered" evidence="1">
    <location>
        <begin position="46"/>
        <end position="73"/>
    </location>
</feature>
<dbReference type="AlphaFoldDB" id="U1RG01"/>
<comment type="caution">
    <text evidence="2">The sequence shown here is derived from an EMBL/GenBank/DDBJ whole genome shotgun (WGS) entry which is preliminary data.</text>
</comment>
<dbReference type="EMBL" id="AWSC01000009">
    <property type="protein sequence ID" value="ERH18588.1"/>
    <property type="molecule type" value="Genomic_DNA"/>
</dbReference>
<sequence>MAFFLGRRRLLARGRRRSDLGRRTGYGPQTKADGAVVIMAVKRGSAVEPKAHQSTHNRGLTDRVRHTKSAQAC</sequence>
<evidence type="ECO:0000256" key="1">
    <source>
        <dbReference type="SAM" id="MobiDB-lite"/>
    </source>
</evidence>
<dbReference type="HOGENOM" id="CLU_2696158_0_0_11"/>
<evidence type="ECO:0000313" key="3">
    <source>
        <dbReference type="Proteomes" id="UP000016481"/>
    </source>
</evidence>
<dbReference type="Proteomes" id="UP000016481">
    <property type="component" value="Unassembled WGS sequence"/>
</dbReference>
<accession>U1RG01</accession>
<gene>
    <name evidence="2" type="ORF">HMPREF1978_00250</name>
</gene>
<reference evidence="2 3" key="1">
    <citation type="submission" date="2013-08" db="EMBL/GenBank/DDBJ databases">
        <authorList>
            <person name="Weinstock G."/>
            <person name="Sodergren E."/>
            <person name="Wylie T."/>
            <person name="Fulton L."/>
            <person name="Fulton R."/>
            <person name="Fronick C."/>
            <person name="O'Laughlin M."/>
            <person name="Godfrey J."/>
            <person name="Miner T."/>
            <person name="Herter B."/>
            <person name="Appelbaum E."/>
            <person name="Cordes M."/>
            <person name="Lek S."/>
            <person name="Wollam A."/>
            <person name="Pepin K.H."/>
            <person name="Palsikar V.B."/>
            <person name="Mitreva M."/>
            <person name="Wilson R.K."/>
        </authorList>
    </citation>
    <scope>NUCLEOTIDE SEQUENCE [LARGE SCALE GENOMIC DNA]</scope>
    <source>
        <strain evidence="2 3">F0530</strain>
    </source>
</reference>